<keyword evidence="2 6" id="KW-0812">Transmembrane</keyword>
<name>A0A7G7YQX3_9CORY</name>
<feature type="transmembrane region" description="Helical" evidence="6">
    <location>
        <begin position="327"/>
        <end position="351"/>
    </location>
</feature>
<dbReference type="InterPro" id="IPR008217">
    <property type="entry name" value="Ccc1_fam"/>
</dbReference>
<feature type="compositionally biased region" description="Basic and acidic residues" evidence="5">
    <location>
        <begin position="7"/>
        <end position="18"/>
    </location>
</feature>
<sequence length="385" mass="40854">MSPNPADHPHRDTSDIEPHPTPVEQPTRRQINRWRKHLANERAEGAVYRELARKKTGEERDILLAIAEAEARHEKYWRKRLGEHVGMPRQASLSTRIMAWMARHFGSVFVLAMMQTAETRNDYVKDTDATEQMIADEAIHAEVVRGLAARGRAKMSGDFRAAIFGANDGLVSNLALVLGMVGTGVNAAVVLVTGLTGLLAGALSMAAGEYVSVSSQKELLDANTPAPEATESLPKLDMEENELELVYRARGMSVEDAKAKAQRVFEQMTLTGDLLDGSDSAGVDDVAADATELGGSGLSAAISSFLCFGVGALIPVMPYIFGMEGMAAAVTACVLVGIVLLMTGAIVGVLSGVSPAKRAGRQLLIGYGAAAVTYVLGMAFGVSVG</sequence>
<dbReference type="SUPFAM" id="SSF47240">
    <property type="entry name" value="Ferritin-like"/>
    <property type="match status" value="1"/>
</dbReference>
<keyword evidence="8" id="KW-1185">Reference proteome</keyword>
<evidence type="ECO:0000313" key="7">
    <source>
        <dbReference type="EMBL" id="QNH96893.1"/>
    </source>
</evidence>
<keyword evidence="3 6" id="KW-1133">Transmembrane helix</keyword>
<dbReference type="RefSeq" id="WP_186277256.1">
    <property type="nucleotide sequence ID" value="NZ_CP046883.1"/>
</dbReference>
<dbReference type="EMBL" id="CP046883">
    <property type="protein sequence ID" value="QNH96893.1"/>
    <property type="molecule type" value="Genomic_DNA"/>
</dbReference>
<evidence type="ECO:0000256" key="4">
    <source>
        <dbReference type="ARBA" id="ARBA00023136"/>
    </source>
</evidence>
<feature type="transmembrane region" description="Helical" evidence="6">
    <location>
        <begin position="363"/>
        <end position="384"/>
    </location>
</feature>
<feature type="region of interest" description="Disordered" evidence="5">
    <location>
        <begin position="1"/>
        <end position="29"/>
    </location>
</feature>
<keyword evidence="4 6" id="KW-0472">Membrane</keyword>
<evidence type="ECO:0000256" key="6">
    <source>
        <dbReference type="SAM" id="Phobius"/>
    </source>
</evidence>
<dbReference type="AlphaFoldDB" id="A0A7G7YQX3"/>
<dbReference type="Pfam" id="PF01988">
    <property type="entry name" value="VIT1"/>
    <property type="match status" value="1"/>
</dbReference>
<dbReference type="GO" id="GO:0012505">
    <property type="term" value="C:endomembrane system"/>
    <property type="evidence" value="ECO:0007669"/>
    <property type="project" value="UniProtKB-SubCell"/>
</dbReference>
<accession>A0A7G7YQX3</accession>
<dbReference type="PANTHER" id="PTHR31851">
    <property type="entry name" value="FE(2+)/MN(2+) TRANSPORTER PCL1"/>
    <property type="match status" value="1"/>
</dbReference>
<feature type="transmembrane region" description="Helical" evidence="6">
    <location>
        <begin position="300"/>
        <end position="321"/>
    </location>
</feature>
<evidence type="ECO:0000313" key="8">
    <source>
        <dbReference type="Proteomes" id="UP000515275"/>
    </source>
</evidence>
<reference evidence="7 8" key="1">
    <citation type="submission" date="2019-12" db="EMBL/GenBank/DDBJ databases">
        <title>Corynebacterium sp. nov., isolated from feces of the Anser Albifrons in China.</title>
        <authorList>
            <person name="Liu Q."/>
        </authorList>
    </citation>
    <scope>NUCLEOTIDE SEQUENCE [LARGE SCALE GENOMIC DNA]</scope>
    <source>
        <strain evidence="7 8">23H37-10</strain>
    </source>
</reference>
<organism evidence="7 8">
    <name type="scientific">Corynebacterium anserum</name>
    <dbReference type="NCBI Taxonomy" id="2684406"/>
    <lineage>
        <taxon>Bacteria</taxon>
        <taxon>Bacillati</taxon>
        <taxon>Actinomycetota</taxon>
        <taxon>Actinomycetes</taxon>
        <taxon>Mycobacteriales</taxon>
        <taxon>Corynebacteriaceae</taxon>
        <taxon>Corynebacterium</taxon>
    </lineage>
</organism>
<gene>
    <name evidence="7" type="ORF">GP473_02965</name>
</gene>
<evidence type="ECO:0000256" key="2">
    <source>
        <dbReference type="ARBA" id="ARBA00022692"/>
    </source>
</evidence>
<dbReference type="InterPro" id="IPR009078">
    <property type="entry name" value="Ferritin-like_SF"/>
</dbReference>
<comment type="subcellular location">
    <subcellularLocation>
        <location evidence="1">Endomembrane system</location>
        <topology evidence="1">Multi-pass membrane protein</topology>
    </subcellularLocation>
</comment>
<dbReference type="GO" id="GO:0005384">
    <property type="term" value="F:manganese ion transmembrane transporter activity"/>
    <property type="evidence" value="ECO:0007669"/>
    <property type="project" value="InterPro"/>
</dbReference>
<feature type="transmembrane region" description="Helical" evidence="6">
    <location>
        <begin position="187"/>
        <end position="207"/>
    </location>
</feature>
<evidence type="ECO:0000256" key="5">
    <source>
        <dbReference type="SAM" id="MobiDB-lite"/>
    </source>
</evidence>
<dbReference type="CDD" id="cd01044">
    <property type="entry name" value="Ferritin_CCC1_N"/>
    <property type="match status" value="1"/>
</dbReference>
<proteinExistence type="predicted"/>
<dbReference type="CDD" id="cd02433">
    <property type="entry name" value="Nodulin-21_like_2"/>
    <property type="match status" value="1"/>
</dbReference>
<dbReference type="GO" id="GO:0030026">
    <property type="term" value="P:intracellular manganese ion homeostasis"/>
    <property type="evidence" value="ECO:0007669"/>
    <property type="project" value="InterPro"/>
</dbReference>
<evidence type="ECO:0000256" key="3">
    <source>
        <dbReference type="ARBA" id="ARBA00022989"/>
    </source>
</evidence>
<evidence type="ECO:0000256" key="1">
    <source>
        <dbReference type="ARBA" id="ARBA00004127"/>
    </source>
</evidence>
<dbReference type="Proteomes" id="UP000515275">
    <property type="component" value="Chromosome"/>
</dbReference>
<dbReference type="KEGG" id="cans:GP473_02965"/>
<protein>
    <submittedName>
        <fullName evidence="7">Rubrerythrin family protein</fullName>
    </submittedName>
</protein>
<dbReference type="InterPro" id="IPR039376">
    <property type="entry name" value="Ferritin_CCC1_N"/>
</dbReference>